<sequence>MRKVVHLLILLLAFNASLAVAKTDNYEMMVSTVGYNRLMFPVPYSQIVLPPDAQLSEDPVSLQGNYGLLIKPAQGARPITVFVQLIDGRAFNVNLIPSSKPEGAVFRFAQADDTQVKPASVNRPDDGWIADVFVQAFQNKTPTGFEIRSDNLLPIKAILAPKTGDKKPADQLNQLDLMPVAMFDGSGYRVRVYRLASNNVINIEPRDLYNESVVALAIDGDVVSQQHNPTLVVLEAKDE</sequence>
<dbReference type="RefSeq" id="WP_027851875.1">
    <property type="nucleotide sequence ID" value="NZ_BSOR01000074.1"/>
</dbReference>
<accession>A0ABQ5ZY47</accession>
<protein>
    <recommendedName>
        <fullName evidence="4">TraK protein</fullName>
    </recommendedName>
</protein>
<organism evidence="2 3">
    <name type="scientific">Marinospirillum insulare</name>
    <dbReference type="NCBI Taxonomy" id="217169"/>
    <lineage>
        <taxon>Bacteria</taxon>
        <taxon>Pseudomonadati</taxon>
        <taxon>Pseudomonadota</taxon>
        <taxon>Gammaproteobacteria</taxon>
        <taxon>Oceanospirillales</taxon>
        <taxon>Oceanospirillaceae</taxon>
        <taxon>Marinospirillum</taxon>
    </lineage>
</organism>
<comment type="caution">
    <text evidence="2">The sequence shown here is derived from an EMBL/GenBank/DDBJ whole genome shotgun (WGS) entry which is preliminary data.</text>
</comment>
<evidence type="ECO:0000313" key="3">
    <source>
        <dbReference type="Proteomes" id="UP001156682"/>
    </source>
</evidence>
<feature type="signal peptide" evidence="1">
    <location>
        <begin position="1"/>
        <end position="21"/>
    </location>
</feature>
<feature type="chain" id="PRO_5046103194" description="TraK protein" evidence="1">
    <location>
        <begin position="22"/>
        <end position="239"/>
    </location>
</feature>
<dbReference type="Proteomes" id="UP001156682">
    <property type="component" value="Unassembled WGS sequence"/>
</dbReference>
<name>A0ABQ5ZY47_9GAMM</name>
<gene>
    <name evidence="2" type="ORF">GCM10007878_25330</name>
</gene>
<dbReference type="EMBL" id="BSOR01000074">
    <property type="protein sequence ID" value="GLR65094.1"/>
    <property type="molecule type" value="Genomic_DNA"/>
</dbReference>
<reference evidence="3" key="1">
    <citation type="journal article" date="2019" name="Int. J. Syst. Evol. Microbiol.">
        <title>The Global Catalogue of Microorganisms (GCM) 10K type strain sequencing project: providing services to taxonomists for standard genome sequencing and annotation.</title>
        <authorList>
            <consortium name="The Broad Institute Genomics Platform"/>
            <consortium name="The Broad Institute Genome Sequencing Center for Infectious Disease"/>
            <person name="Wu L."/>
            <person name="Ma J."/>
        </authorList>
    </citation>
    <scope>NUCLEOTIDE SEQUENCE [LARGE SCALE GENOMIC DNA]</scope>
    <source>
        <strain evidence="3">NBRC 100033</strain>
    </source>
</reference>
<keyword evidence="3" id="KW-1185">Reference proteome</keyword>
<evidence type="ECO:0000256" key="1">
    <source>
        <dbReference type="SAM" id="SignalP"/>
    </source>
</evidence>
<proteinExistence type="predicted"/>
<evidence type="ECO:0000313" key="2">
    <source>
        <dbReference type="EMBL" id="GLR65094.1"/>
    </source>
</evidence>
<keyword evidence="1" id="KW-0732">Signal</keyword>
<evidence type="ECO:0008006" key="4">
    <source>
        <dbReference type="Google" id="ProtNLM"/>
    </source>
</evidence>